<evidence type="ECO:0000259" key="3">
    <source>
        <dbReference type="Pfam" id="PF13532"/>
    </source>
</evidence>
<feature type="domain" description="Translation initiation factor 5A-like N-terminal" evidence="4">
    <location>
        <begin position="1228"/>
        <end position="1279"/>
    </location>
</feature>
<dbReference type="GO" id="GO:0008198">
    <property type="term" value="F:ferrous iron binding"/>
    <property type="evidence" value="ECO:0007669"/>
    <property type="project" value="TreeGrafter"/>
</dbReference>
<dbReference type="Pfam" id="PF13532">
    <property type="entry name" value="2OG-FeII_Oxy_2"/>
    <property type="match status" value="1"/>
</dbReference>
<dbReference type="GO" id="GO:0051747">
    <property type="term" value="F:cytosine C-5 DNA demethylase activity"/>
    <property type="evidence" value="ECO:0007669"/>
    <property type="project" value="TreeGrafter"/>
</dbReference>
<feature type="region of interest" description="Disordered" evidence="2">
    <location>
        <begin position="508"/>
        <end position="560"/>
    </location>
</feature>
<dbReference type="InterPro" id="IPR014722">
    <property type="entry name" value="Rib_uL2_dom2"/>
</dbReference>
<evidence type="ECO:0000313" key="6">
    <source>
        <dbReference type="Proteomes" id="UP000243723"/>
    </source>
</evidence>
<organism evidence="5 6">
    <name type="scientific">Elsinoe australis</name>
    <dbReference type="NCBI Taxonomy" id="40998"/>
    <lineage>
        <taxon>Eukaryota</taxon>
        <taxon>Fungi</taxon>
        <taxon>Dikarya</taxon>
        <taxon>Ascomycota</taxon>
        <taxon>Pezizomycotina</taxon>
        <taxon>Dothideomycetes</taxon>
        <taxon>Dothideomycetidae</taxon>
        <taxon>Myriangiales</taxon>
        <taxon>Elsinoaceae</taxon>
        <taxon>Elsinoe</taxon>
    </lineage>
</organism>
<accession>A0A2P7Z2G2</accession>
<comment type="caution">
    <text evidence="5">The sequence shown here is derived from an EMBL/GenBank/DDBJ whole genome shotgun (WGS) entry which is preliminary data.</text>
</comment>
<dbReference type="SUPFAM" id="SSF50249">
    <property type="entry name" value="Nucleic acid-binding proteins"/>
    <property type="match status" value="1"/>
</dbReference>
<reference evidence="5 6" key="1">
    <citation type="submission" date="2017-05" db="EMBL/GenBank/DDBJ databases">
        <title>Draft genome sequence of Elsinoe australis.</title>
        <authorList>
            <person name="Cheng Q."/>
        </authorList>
    </citation>
    <scope>NUCLEOTIDE SEQUENCE [LARGE SCALE GENOMIC DNA]</scope>
    <source>
        <strain evidence="5 6">NL1</strain>
    </source>
</reference>
<dbReference type="CDD" id="cd04469">
    <property type="entry name" value="S1_Hex1"/>
    <property type="match status" value="1"/>
</dbReference>
<dbReference type="PANTHER" id="PTHR31573">
    <property type="entry name" value="ALPHA-KETOGLUTARATE-DEPENDENT DIOXYGENASE ALKB HOMOLOG 2"/>
    <property type="match status" value="1"/>
</dbReference>
<dbReference type="Pfam" id="PF21485">
    <property type="entry name" value="IF5A-like_N"/>
    <property type="match status" value="1"/>
</dbReference>
<feature type="region of interest" description="Disordered" evidence="2">
    <location>
        <begin position="1"/>
        <end position="73"/>
    </location>
</feature>
<dbReference type="Gene3D" id="2.60.120.590">
    <property type="entry name" value="Alpha-ketoglutarate-dependent dioxygenase AlkB-like"/>
    <property type="match status" value="1"/>
</dbReference>
<feature type="binding site" evidence="1">
    <location>
        <position position="857"/>
    </location>
    <ligand>
        <name>2-oxoglutarate</name>
        <dbReference type="ChEBI" id="CHEBI:16810"/>
    </ligand>
</feature>
<dbReference type="InterPro" id="IPR048670">
    <property type="entry name" value="IF5A-like_N"/>
</dbReference>
<evidence type="ECO:0000313" key="5">
    <source>
        <dbReference type="EMBL" id="PSK42412.1"/>
    </source>
</evidence>
<dbReference type="Gene3D" id="2.40.50.140">
    <property type="entry name" value="Nucleic acid-binding proteins"/>
    <property type="match status" value="1"/>
</dbReference>
<keyword evidence="6" id="KW-1185">Reference proteome</keyword>
<evidence type="ECO:0000259" key="4">
    <source>
        <dbReference type="Pfam" id="PF21485"/>
    </source>
</evidence>
<dbReference type="InterPro" id="IPR036987">
    <property type="entry name" value="SRA-YDG_sf"/>
</dbReference>
<dbReference type="GO" id="GO:0006307">
    <property type="term" value="P:DNA alkylation repair"/>
    <property type="evidence" value="ECO:0007669"/>
    <property type="project" value="TreeGrafter"/>
</dbReference>
<dbReference type="Gene3D" id="2.30.30.30">
    <property type="match status" value="1"/>
</dbReference>
<feature type="region of interest" description="Disordered" evidence="2">
    <location>
        <begin position="995"/>
        <end position="1037"/>
    </location>
</feature>
<evidence type="ECO:0000256" key="2">
    <source>
        <dbReference type="SAM" id="MobiDB-lite"/>
    </source>
</evidence>
<feature type="compositionally biased region" description="Pro residues" evidence="2">
    <location>
        <begin position="199"/>
        <end position="209"/>
    </location>
</feature>
<dbReference type="InterPro" id="IPR037151">
    <property type="entry name" value="AlkB-like_sf"/>
</dbReference>
<dbReference type="InterPro" id="IPR027450">
    <property type="entry name" value="AlkB-like"/>
</dbReference>
<feature type="compositionally biased region" description="Polar residues" evidence="2">
    <location>
        <begin position="213"/>
        <end position="222"/>
    </location>
</feature>
<dbReference type="SUPFAM" id="SSF50104">
    <property type="entry name" value="Translation proteins SH3-like domain"/>
    <property type="match status" value="1"/>
</dbReference>
<dbReference type="PANTHER" id="PTHR31573:SF4">
    <property type="entry name" value="FE2OG DIOXYGENASE DOMAIN-CONTAINING PROTEIN"/>
    <property type="match status" value="1"/>
</dbReference>
<feature type="compositionally biased region" description="Basic and acidic residues" evidence="2">
    <location>
        <begin position="1013"/>
        <end position="1029"/>
    </location>
</feature>
<dbReference type="OrthoDB" id="2163491at2759"/>
<feature type="compositionally biased region" description="Basic residues" evidence="2">
    <location>
        <begin position="103"/>
        <end position="114"/>
    </location>
</feature>
<feature type="region of interest" description="Disordered" evidence="2">
    <location>
        <begin position="85"/>
        <end position="258"/>
    </location>
</feature>
<feature type="compositionally biased region" description="Basic and acidic residues" evidence="2">
    <location>
        <begin position="536"/>
        <end position="546"/>
    </location>
</feature>
<feature type="binding site" evidence="1">
    <location>
        <position position="866"/>
    </location>
    <ligand>
        <name>2-oxoglutarate</name>
        <dbReference type="ChEBI" id="CHEBI:16810"/>
    </ligand>
</feature>
<dbReference type="SUPFAM" id="SSF51197">
    <property type="entry name" value="Clavaminate synthase-like"/>
    <property type="match status" value="1"/>
</dbReference>
<feature type="compositionally biased region" description="Pro residues" evidence="2">
    <location>
        <begin position="245"/>
        <end position="258"/>
    </location>
</feature>
<dbReference type="STRING" id="40998.A0A2P7Z2G2"/>
<feature type="domain" description="Alpha-ketoglutarate-dependent dioxygenase AlkB-like" evidence="3">
    <location>
        <begin position="829"/>
        <end position="978"/>
    </location>
</feature>
<feature type="compositionally biased region" description="Basic and acidic residues" evidence="2">
    <location>
        <begin position="1123"/>
        <end position="1132"/>
    </location>
</feature>
<gene>
    <name evidence="5" type="ORF">B9Z65_4326</name>
</gene>
<dbReference type="EMBL" id="NHZQ01000335">
    <property type="protein sequence ID" value="PSK42412.1"/>
    <property type="molecule type" value="Genomic_DNA"/>
</dbReference>
<feature type="compositionally biased region" description="Basic and acidic residues" evidence="2">
    <location>
        <begin position="161"/>
        <end position="192"/>
    </location>
</feature>
<name>A0A2P7Z2G2_9PEZI</name>
<dbReference type="InterPro" id="IPR037318">
    <property type="entry name" value="Hex1_S1"/>
</dbReference>
<dbReference type="Gene3D" id="2.30.280.10">
    <property type="entry name" value="SRA-YDG"/>
    <property type="match status" value="1"/>
</dbReference>
<evidence type="ECO:0000256" key="1">
    <source>
        <dbReference type="PIRSR" id="PIRSR632852-1"/>
    </source>
</evidence>
<dbReference type="InterPro" id="IPR012340">
    <property type="entry name" value="NA-bd_OB-fold"/>
</dbReference>
<feature type="compositionally biased region" description="Polar residues" evidence="2">
    <location>
        <begin position="22"/>
        <end position="40"/>
    </location>
</feature>
<dbReference type="GO" id="GO:0035516">
    <property type="term" value="F:broad specificity oxidative DNA demethylase activity"/>
    <property type="evidence" value="ECO:0007669"/>
    <property type="project" value="TreeGrafter"/>
</dbReference>
<dbReference type="InterPro" id="IPR008991">
    <property type="entry name" value="Translation_prot_SH3-like_sf"/>
</dbReference>
<dbReference type="Proteomes" id="UP000243723">
    <property type="component" value="Unassembled WGS sequence"/>
</dbReference>
<protein>
    <submittedName>
        <fullName evidence="5">Uncharacterized protein</fullName>
    </submittedName>
</protein>
<feature type="region of interest" description="Disordered" evidence="2">
    <location>
        <begin position="1118"/>
        <end position="1137"/>
    </location>
</feature>
<sequence>MSEAQQLDSPMSLHSEALDASPSVQDTPLSTITPLKSSVDGSDALVPSPLTPFSAYGSEASPSRRLSDKQNSVENFREADFRRFSGRSRRQVQRLVAEEVPKPKIRLNLSKKRTSTTTDATATTKKRKSNASSSVASTKKKRKPSKPATAVQDDIDAADGQVRDEIKVNHDSPGKAVHSKQDTAQDSDHVPDVDMPEALAPPNPPPVEPIPSDDSTSVSELTPTPPSIADDTEEVHESVKSPSPSQSPIPNTIPGPPPIDVSLYQELLEQSRCIMKKTPISSKPEPRGKPLVWAPNRQALCETILYFQSWQSACYISKGVLYSFMFDSNGHSRDLIDGDVIIARAGGGMARDKVTGEMQQNKSQTENNQTQAVRAAIASQNPIVIFCGSENTDVTTKMPHRYQALGWYKPTAVWAEKSEIKGKTWTNYKYRFEKLQTGDESWWVPKEVEHEKSPEAQEDKTDSGATADIHIMDVDSCQKSDVLAQVEQSSIVSGEGESEEAQTLTDLAKTDAAVPATPDVTTGDVGHEQSSGRQLPENDTKFRMDGEDADPGPARKDSAHDHASIRHTAIPSVGGLDPPTMFECTACYQPSQQVYLVGWMCLNSTCPNFWLLSNGFEPLESYLDYDPRFLKQFTPWISEAPPYPLRPALPDPSSRLGESVSFAMTRGMCCPQCGKCSSRYKWAGWFCECGFNHTPQHAVIPSNIVRDPWHSVSKLYAQCHDWADANMQTTVQFTHNYRVVTYEIPGLEGCSISHFVANRTVNEEEKGPDEMFEALQSMDCGLERRSFVTGKEEFMTAFSNNRGMPYKFVAKGESMPFEGAPWPLTETRSRLNWASRLVLKEKFKKEEEFNELLTIGYFDGQNIKYHDDGEKGLGETVASLSLGFPADMWFRVKSKHWTGMTKSGQFVNARPLPGTANFKARTEAYEELNEDLDEGEAPKAEQLRNLATKLHLQDNLRDRKPWLRLRLSHGDVVVMHGRQFPIPLSVFPSTYRSDAAQSDDKVDEQVKPSTQRPGREEHESRYESSEAYRRGPRSKTTRYEVDIEEERRRPGRREEDIRIYSEDRRAPRDTRIEIEETRFREPRSRHIDAHIEVDRHDTRYGTPLDRLEQDYRARTVPLGSSGWEDKSTRPRDYPSTNIDIHETTYETRNKRDMGYYDEDGHYHSFRHGVQRAADRILHPIHGGHHHHHHHRDRVEEVVVEDREVPVSAPRRTEMRESVRYVDRGMPPNTVTIPCHHIRIGDLVILQGRPCQVIRITTSQHTGQHRYLGVDLFTKELHEESSFQSNPSPSVVVQNMLGPVFKQYRILDITESGRLVAMTETGNVIQSLPVLDQNDLLRRIESSFNNGRGSVRVLVINDEGRELAVDYKIVHGSRL</sequence>
<proteinExistence type="predicted"/>
<dbReference type="InterPro" id="IPR032852">
    <property type="entry name" value="ALKBH2"/>
</dbReference>